<comment type="caution">
    <text evidence="5">The sequence shown here is derived from an EMBL/GenBank/DDBJ whole genome shotgun (WGS) entry which is preliminary data.</text>
</comment>
<evidence type="ECO:0000256" key="4">
    <source>
        <dbReference type="ARBA" id="ARBA00023004"/>
    </source>
</evidence>
<keyword evidence="1" id="KW-0813">Transport</keyword>
<sequence length="140" mass="15975">MQPTRIIPDRRGPLAPGIDEALIERVVRGFYGRVREDDMLGPVFDDVIEDWEPHLRTMMDFWSSVLMMTGRYHGRPMPKHMRLPIGRNHFVRWLTLFEATVNEECEGEAAALFIDRAHRIADSLLLGLSYSPSSQGPSGP</sequence>
<organism evidence="5 6">
    <name type="scientific">Hyphobacterium vulgare</name>
    <dbReference type="NCBI Taxonomy" id="1736751"/>
    <lineage>
        <taxon>Bacteria</taxon>
        <taxon>Pseudomonadati</taxon>
        <taxon>Pseudomonadota</taxon>
        <taxon>Alphaproteobacteria</taxon>
        <taxon>Maricaulales</taxon>
        <taxon>Maricaulaceae</taxon>
        <taxon>Hyphobacterium</taxon>
    </lineage>
</organism>
<name>A0ABV6ZYX7_9PROT</name>
<evidence type="ECO:0000256" key="2">
    <source>
        <dbReference type="ARBA" id="ARBA00022617"/>
    </source>
</evidence>
<gene>
    <name evidence="5" type="ORF">ACFOOR_11440</name>
</gene>
<dbReference type="InterPro" id="IPR012292">
    <property type="entry name" value="Globin/Proto"/>
</dbReference>
<accession>A0ABV6ZYX7</accession>
<evidence type="ECO:0000256" key="3">
    <source>
        <dbReference type="ARBA" id="ARBA00022723"/>
    </source>
</evidence>
<reference evidence="6" key="1">
    <citation type="journal article" date="2019" name="Int. J. Syst. Evol. Microbiol.">
        <title>The Global Catalogue of Microorganisms (GCM) 10K type strain sequencing project: providing services to taxonomists for standard genome sequencing and annotation.</title>
        <authorList>
            <consortium name="The Broad Institute Genomics Platform"/>
            <consortium name="The Broad Institute Genome Sequencing Center for Infectious Disease"/>
            <person name="Wu L."/>
            <person name="Ma J."/>
        </authorList>
    </citation>
    <scope>NUCLEOTIDE SEQUENCE [LARGE SCALE GENOMIC DNA]</scope>
    <source>
        <strain evidence="6">KCTC 52487</strain>
    </source>
</reference>
<dbReference type="SUPFAM" id="SSF46458">
    <property type="entry name" value="Globin-like"/>
    <property type="match status" value="1"/>
</dbReference>
<dbReference type="RefSeq" id="WP_343164648.1">
    <property type="nucleotide sequence ID" value="NZ_JBHRSV010000020.1"/>
</dbReference>
<dbReference type="InterPro" id="IPR009050">
    <property type="entry name" value="Globin-like_sf"/>
</dbReference>
<dbReference type="CDD" id="cd08916">
    <property type="entry name" value="TrHb3_P"/>
    <property type="match status" value="1"/>
</dbReference>
<dbReference type="Pfam" id="PF01152">
    <property type="entry name" value="Bac_globin"/>
    <property type="match status" value="1"/>
</dbReference>
<evidence type="ECO:0000256" key="1">
    <source>
        <dbReference type="ARBA" id="ARBA00022448"/>
    </source>
</evidence>
<keyword evidence="3" id="KW-0479">Metal-binding</keyword>
<protein>
    <submittedName>
        <fullName evidence="5">Group III truncated hemoglobin</fullName>
    </submittedName>
</protein>
<evidence type="ECO:0000313" key="6">
    <source>
        <dbReference type="Proteomes" id="UP001595379"/>
    </source>
</evidence>
<keyword evidence="6" id="KW-1185">Reference proteome</keyword>
<dbReference type="Proteomes" id="UP001595379">
    <property type="component" value="Unassembled WGS sequence"/>
</dbReference>
<keyword evidence="4" id="KW-0408">Iron</keyword>
<dbReference type="EMBL" id="JBHRSV010000020">
    <property type="protein sequence ID" value="MFC2926721.1"/>
    <property type="molecule type" value="Genomic_DNA"/>
</dbReference>
<dbReference type="Gene3D" id="1.10.490.10">
    <property type="entry name" value="Globins"/>
    <property type="match status" value="1"/>
</dbReference>
<evidence type="ECO:0000313" key="5">
    <source>
        <dbReference type="EMBL" id="MFC2926721.1"/>
    </source>
</evidence>
<proteinExistence type="predicted"/>
<keyword evidence="2" id="KW-0349">Heme</keyword>
<dbReference type="InterPro" id="IPR001486">
    <property type="entry name" value="Hemoglobin_trunc"/>
</dbReference>